<evidence type="ECO:0000313" key="4">
    <source>
        <dbReference type="EMBL" id="MCI4657255.1"/>
    </source>
</evidence>
<feature type="transmembrane region" description="Helical" evidence="1">
    <location>
        <begin position="179"/>
        <end position="197"/>
    </location>
</feature>
<dbReference type="SMART" id="SM00052">
    <property type="entry name" value="EAL"/>
    <property type="match status" value="1"/>
</dbReference>
<sequence>MPAEISTERVSATRRTGRFGRWPNWALGLLVAAFAVATIFGTAGDVSSLVLGFFALWIPAVVCWVAIAQGRSRRRDLYLMSAAVTVLAAGDTYFALATTGGVSLPHPSWADVGFLGFYPLMFAALVVLARRNIRGLASPIVLDSAVGSLGAAALLAVLLDPILKAAVAAPGSFSTTVAFAYPLGDVLLVAFFVGIAASHGTAIGPGWTLLVLGLAIFTAADIVSVSLHLNGLYVIGSPLDIGWPLSLALIASSVDREARLGSQPPRSTRALPEQTVPAIATAAGLIVLILGTQLKISPLAVVLAALTLALAAVPLVFRQRIRIADAHRQARTDELTGLPNRRALYADVPALLSANPHRTSALLLLDLDKFKEVNDSLGHDVGDLLLFQVAGRISGQLRTEDLFARVGGDEFVIFLDGSDSVRAEAVALKLRATLAQPFILAGISVQASASIGIAGYPDQGEDLTMLLRKADMAMYTAKATHSGHHVYRGTDDTHGEDRLHLLEELRLALVDDQLVMHYQPKIDLKTGDVCGVEALVRWNHPTRGLLQPDDFLGLVEESGLMHAMTEIVLRKALDQAATWTGQGRTLTMAVNMSPSSLIDTVLPERISAMLASRGLSPALLVLEITEDFLLSDRERARSILTRLQATGIRISIDDFGTGYSSLAYLRDLPIDELKLDKSFIIPMKDDPRATALVVSTIDMAHSLGLRMVAEGVEDTTAYSELIGFGCDVAQGFLMSHPVPAAELEDWFATRALDGSALGQVSG</sequence>
<dbReference type="InterPro" id="IPR000160">
    <property type="entry name" value="GGDEF_dom"/>
</dbReference>
<name>A0AA41QTX6_9MICO</name>
<dbReference type="Proteomes" id="UP001165341">
    <property type="component" value="Unassembled WGS sequence"/>
</dbReference>
<dbReference type="InterPro" id="IPR043128">
    <property type="entry name" value="Rev_trsase/Diguanyl_cyclase"/>
</dbReference>
<dbReference type="SUPFAM" id="SSF141868">
    <property type="entry name" value="EAL domain-like"/>
    <property type="match status" value="1"/>
</dbReference>
<dbReference type="InterPro" id="IPR052155">
    <property type="entry name" value="Biofilm_reg_signaling"/>
</dbReference>
<feature type="domain" description="GGDEF" evidence="3">
    <location>
        <begin position="358"/>
        <end position="492"/>
    </location>
</feature>
<organism evidence="4 5">
    <name type="scientific">Cryobacterium zhongshanensis</name>
    <dbReference type="NCBI Taxonomy" id="2928153"/>
    <lineage>
        <taxon>Bacteria</taxon>
        <taxon>Bacillati</taxon>
        <taxon>Actinomycetota</taxon>
        <taxon>Actinomycetes</taxon>
        <taxon>Micrococcales</taxon>
        <taxon>Microbacteriaceae</taxon>
        <taxon>Cryobacterium</taxon>
    </lineage>
</organism>
<keyword evidence="1" id="KW-0812">Transmembrane</keyword>
<keyword evidence="5" id="KW-1185">Reference proteome</keyword>
<dbReference type="CDD" id="cd01948">
    <property type="entry name" value="EAL"/>
    <property type="match status" value="1"/>
</dbReference>
<dbReference type="Gene3D" id="3.20.20.450">
    <property type="entry name" value="EAL domain"/>
    <property type="match status" value="1"/>
</dbReference>
<evidence type="ECO:0000259" key="3">
    <source>
        <dbReference type="PROSITE" id="PS50887"/>
    </source>
</evidence>
<evidence type="ECO:0000259" key="2">
    <source>
        <dbReference type="PROSITE" id="PS50883"/>
    </source>
</evidence>
<dbReference type="RefSeq" id="WP_243011219.1">
    <property type="nucleotide sequence ID" value="NZ_JALGAR010000001.1"/>
</dbReference>
<dbReference type="NCBIfam" id="TIGR00254">
    <property type="entry name" value="GGDEF"/>
    <property type="match status" value="1"/>
</dbReference>
<dbReference type="PANTHER" id="PTHR44757:SF2">
    <property type="entry name" value="BIOFILM ARCHITECTURE MAINTENANCE PROTEIN MBAA"/>
    <property type="match status" value="1"/>
</dbReference>
<dbReference type="InterPro" id="IPR035919">
    <property type="entry name" value="EAL_sf"/>
</dbReference>
<dbReference type="InterPro" id="IPR001633">
    <property type="entry name" value="EAL_dom"/>
</dbReference>
<feature type="transmembrane region" description="Helical" evidence="1">
    <location>
        <begin position="49"/>
        <end position="68"/>
    </location>
</feature>
<dbReference type="CDD" id="cd01949">
    <property type="entry name" value="GGDEF"/>
    <property type="match status" value="1"/>
</dbReference>
<evidence type="ECO:0000313" key="5">
    <source>
        <dbReference type="Proteomes" id="UP001165341"/>
    </source>
</evidence>
<dbReference type="SMART" id="SM00267">
    <property type="entry name" value="GGDEF"/>
    <property type="match status" value="1"/>
</dbReference>
<dbReference type="InterPro" id="IPR029787">
    <property type="entry name" value="Nucleotide_cyclase"/>
</dbReference>
<keyword evidence="1" id="KW-1133">Transmembrane helix</keyword>
<feature type="transmembrane region" description="Helical" evidence="1">
    <location>
        <begin position="24"/>
        <end position="43"/>
    </location>
</feature>
<feature type="transmembrane region" description="Helical" evidence="1">
    <location>
        <begin position="275"/>
        <end position="293"/>
    </location>
</feature>
<feature type="domain" description="EAL" evidence="2">
    <location>
        <begin position="498"/>
        <end position="751"/>
    </location>
</feature>
<dbReference type="AlphaFoldDB" id="A0AA41QTX6"/>
<protein>
    <submittedName>
        <fullName evidence="4">EAL domain-containing protein</fullName>
    </submittedName>
</protein>
<dbReference type="PROSITE" id="PS50887">
    <property type="entry name" value="GGDEF"/>
    <property type="match status" value="1"/>
</dbReference>
<feature type="transmembrane region" description="Helical" evidence="1">
    <location>
        <begin position="299"/>
        <end position="317"/>
    </location>
</feature>
<dbReference type="Gene3D" id="3.30.70.270">
    <property type="match status" value="1"/>
</dbReference>
<accession>A0AA41QTX6</accession>
<evidence type="ECO:0000256" key="1">
    <source>
        <dbReference type="SAM" id="Phobius"/>
    </source>
</evidence>
<feature type="transmembrane region" description="Helical" evidence="1">
    <location>
        <begin position="108"/>
        <end position="128"/>
    </location>
</feature>
<dbReference type="Pfam" id="PF00563">
    <property type="entry name" value="EAL"/>
    <property type="match status" value="1"/>
</dbReference>
<dbReference type="PANTHER" id="PTHR44757">
    <property type="entry name" value="DIGUANYLATE CYCLASE DGCP"/>
    <property type="match status" value="1"/>
</dbReference>
<keyword evidence="1" id="KW-0472">Membrane</keyword>
<feature type="transmembrane region" description="Helical" evidence="1">
    <location>
        <begin position="77"/>
        <end position="96"/>
    </location>
</feature>
<dbReference type="Pfam" id="PF00990">
    <property type="entry name" value="GGDEF"/>
    <property type="match status" value="1"/>
</dbReference>
<comment type="caution">
    <text evidence="4">The sequence shown here is derived from an EMBL/GenBank/DDBJ whole genome shotgun (WGS) entry which is preliminary data.</text>
</comment>
<reference evidence="4" key="1">
    <citation type="submission" date="2022-03" db="EMBL/GenBank/DDBJ databases">
        <title>Cryobacterium sp. nov. strain ZS14-85, isolated from Antarctic soil.</title>
        <authorList>
            <person name="Li J."/>
            <person name="Niu G."/>
        </authorList>
    </citation>
    <scope>NUCLEOTIDE SEQUENCE</scope>
    <source>
        <strain evidence="4">ZS14-85</strain>
    </source>
</reference>
<feature type="transmembrane region" description="Helical" evidence="1">
    <location>
        <begin position="209"/>
        <end position="227"/>
    </location>
</feature>
<gene>
    <name evidence="4" type="ORF">MQH31_05445</name>
</gene>
<dbReference type="EMBL" id="JALGAR010000001">
    <property type="protein sequence ID" value="MCI4657255.1"/>
    <property type="molecule type" value="Genomic_DNA"/>
</dbReference>
<feature type="transmembrane region" description="Helical" evidence="1">
    <location>
        <begin position="140"/>
        <end position="159"/>
    </location>
</feature>
<proteinExistence type="predicted"/>
<dbReference type="PROSITE" id="PS50883">
    <property type="entry name" value="EAL"/>
    <property type="match status" value="1"/>
</dbReference>
<dbReference type="SUPFAM" id="SSF55073">
    <property type="entry name" value="Nucleotide cyclase"/>
    <property type="match status" value="1"/>
</dbReference>